<dbReference type="GO" id="GO:0008713">
    <property type="term" value="F:ADP-heptose-lipopolysaccharide heptosyltransferase activity"/>
    <property type="evidence" value="ECO:0007669"/>
    <property type="project" value="TreeGrafter"/>
</dbReference>
<gene>
    <name evidence="3" type="ORF">BRCON_0040</name>
</gene>
<evidence type="ECO:0000313" key="3">
    <source>
        <dbReference type="EMBL" id="AXA34817.1"/>
    </source>
</evidence>
<dbReference type="PANTHER" id="PTHR30160:SF1">
    <property type="entry name" value="LIPOPOLYSACCHARIDE 1,2-N-ACETYLGLUCOSAMINETRANSFERASE-RELATED"/>
    <property type="match status" value="1"/>
</dbReference>
<dbReference type="SUPFAM" id="SSF53756">
    <property type="entry name" value="UDP-Glycosyltransferase/glycogen phosphorylase"/>
    <property type="match status" value="1"/>
</dbReference>
<dbReference type="AlphaFoldDB" id="A0A2Z4Y0W8"/>
<dbReference type="Gene3D" id="3.40.50.2000">
    <property type="entry name" value="Glycogen Phosphorylase B"/>
    <property type="match status" value="2"/>
</dbReference>
<dbReference type="InterPro" id="IPR051199">
    <property type="entry name" value="LPS_LOS_Heptosyltrfase"/>
</dbReference>
<dbReference type="InterPro" id="IPR002201">
    <property type="entry name" value="Glyco_trans_9"/>
</dbReference>
<organism evidence="3 4">
    <name type="scientific">Sumerlaea chitinivorans</name>
    <dbReference type="NCBI Taxonomy" id="2250252"/>
    <lineage>
        <taxon>Bacteria</taxon>
        <taxon>Candidatus Sumerlaeota</taxon>
        <taxon>Candidatus Sumerlaeia</taxon>
        <taxon>Candidatus Sumerlaeales</taxon>
        <taxon>Candidatus Sumerlaeaceae</taxon>
        <taxon>Candidatus Sumerlaea</taxon>
    </lineage>
</organism>
<proteinExistence type="predicted"/>
<dbReference type="CDD" id="cd03789">
    <property type="entry name" value="GT9_LPS_heptosyltransferase"/>
    <property type="match status" value="1"/>
</dbReference>
<dbReference type="Proteomes" id="UP000262583">
    <property type="component" value="Chromosome"/>
</dbReference>
<accession>A0A2Z4Y0W8</accession>
<evidence type="ECO:0000313" key="4">
    <source>
        <dbReference type="Proteomes" id="UP000262583"/>
    </source>
</evidence>
<sequence length="261" mass="28735">MALDFQGLTKSGLVAWLSGAKRRIGFAGEACRELNALFTNERVRPVARAVIHMNLELLRPLGVETDVAEARFVWDASDEEYIASWARREGAAAERYFVLDPFAGWVTKVWRPERWVSVARAVGQTYGLRTLVFYGPHERQEAEALVSEMCKAGVAAMLAPETTLRQFVVLVRQHAALFAGGDTGPMHIAAALGIPTVALFGASDSHRNAPVFSNARFLVVQDFSQPCAGTFDRKCRFHAPGHCLDSITVEQVLDAIGRLLH</sequence>
<protein>
    <submittedName>
        <fullName evidence="3">Lipopolysaccharide heptosyltransferase I</fullName>
    </submittedName>
</protein>
<name>A0A2Z4Y0W8_SUMC1</name>
<reference evidence="3 4" key="1">
    <citation type="submission" date="2018-05" db="EMBL/GenBank/DDBJ databases">
        <title>A metagenomic window into the 2 km-deep terrestrial subsurface aquifer revealed taxonomically and functionally diverse microbial community comprising novel uncultured bacterial lineages.</title>
        <authorList>
            <person name="Kadnikov V.V."/>
            <person name="Mardanov A.V."/>
            <person name="Beletsky A.V."/>
            <person name="Banks D."/>
            <person name="Pimenov N.V."/>
            <person name="Frank Y.A."/>
            <person name="Karnachuk O.V."/>
            <person name="Ravin N.V."/>
        </authorList>
    </citation>
    <scope>NUCLEOTIDE SEQUENCE [LARGE SCALE GENOMIC DNA]</scope>
    <source>
        <strain evidence="3">BY</strain>
    </source>
</reference>
<dbReference type="PANTHER" id="PTHR30160">
    <property type="entry name" value="TETRAACYLDISACCHARIDE 4'-KINASE-RELATED"/>
    <property type="match status" value="1"/>
</dbReference>
<dbReference type="GO" id="GO:0005829">
    <property type="term" value="C:cytosol"/>
    <property type="evidence" value="ECO:0007669"/>
    <property type="project" value="TreeGrafter"/>
</dbReference>
<evidence type="ECO:0000256" key="2">
    <source>
        <dbReference type="ARBA" id="ARBA00022679"/>
    </source>
</evidence>
<dbReference type="KEGG" id="schv:BRCON_0040"/>
<keyword evidence="2 3" id="KW-0808">Transferase</keyword>
<evidence type="ECO:0000256" key="1">
    <source>
        <dbReference type="ARBA" id="ARBA00022676"/>
    </source>
</evidence>
<dbReference type="EMBL" id="CP030759">
    <property type="protein sequence ID" value="AXA34817.1"/>
    <property type="molecule type" value="Genomic_DNA"/>
</dbReference>
<keyword evidence="1" id="KW-0328">Glycosyltransferase</keyword>
<dbReference type="Pfam" id="PF01075">
    <property type="entry name" value="Glyco_transf_9"/>
    <property type="match status" value="1"/>
</dbReference>
<dbReference type="GO" id="GO:0009244">
    <property type="term" value="P:lipopolysaccharide core region biosynthetic process"/>
    <property type="evidence" value="ECO:0007669"/>
    <property type="project" value="TreeGrafter"/>
</dbReference>